<name>A0A1X7RNE7_ZYMT9</name>
<evidence type="ECO:0000313" key="2">
    <source>
        <dbReference type="Proteomes" id="UP000215127"/>
    </source>
</evidence>
<dbReference type="InterPro" id="IPR023393">
    <property type="entry name" value="START-like_dom_sf"/>
</dbReference>
<protein>
    <submittedName>
        <fullName evidence="1">Uncharacterized protein</fullName>
    </submittedName>
</protein>
<organism evidence="1 2">
    <name type="scientific">Zymoseptoria tritici (strain ST99CH_3D7)</name>
    <dbReference type="NCBI Taxonomy" id="1276538"/>
    <lineage>
        <taxon>Eukaryota</taxon>
        <taxon>Fungi</taxon>
        <taxon>Dikarya</taxon>
        <taxon>Ascomycota</taxon>
        <taxon>Pezizomycotina</taxon>
        <taxon>Dothideomycetes</taxon>
        <taxon>Dothideomycetidae</taxon>
        <taxon>Mycosphaerellales</taxon>
        <taxon>Mycosphaerellaceae</taxon>
        <taxon>Zymoseptoria</taxon>
    </lineage>
</organism>
<keyword evidence="2" id="KW-1185">Reference proteome</keyword>
<dbReference type="EMBL" id="LT853694">
    <property type="protein sequence ID" value="SMQ48945.1"/>
    <property type="molecule type" value="Genomic_DNA"/>
</dbReference>
<sequence length="162" mass="17468">MALAAMPLNIRTTIEIAAPPSEVREKFLDFPSMPLWSKQGPVKSVSPPNPTISPGDKLACELNSGTKFTAVAVENTPTILSWRGGLPLGALVGLHYFKFEESSITPGHTTFVHGEDFSGPLVWLGSFYPGIQAKAEKQYAVTGEELKKWVEEGSKAGEAPKL</sequence>
<dbReference type="CDD" id="cd07822">
    <property type="entry name" value="SRPBCC_4"/>
    <property type="match status" value="1"/>
</dbReference>
<dbReference type="STRING" id="1276538.A0A1X7RNE7"/>
<accession>A0A1X7RNE7</accession>
<dbReference type="PANTHER" id="PTHR36166">
    <property type="entry name" value="CHROMOSOME 9, WHOLE GENOME SHOTGUN SEQUENCE"/>
    <property type="match status" value="1"/>
</dbReference>
<dbReference type="InterPro" id="IPR019587">
    <property type="entry name" value="Polyketide_cyclase/dehydratase"/>
</dbReference>
<gene>
    <name evidence="1" type="ORF">ZT3D7_G4095</name>
</gene>
<dbReference type="Gene3D" id="3.30.530.20">
    <property type="match status" value="1"/>
</dbReference>
<dbReference type="SUPFAM" id="SSF55961">
    <property type="entry name" value="Bet v1-like"/>
    <property type="match status" value="1"/>
</dbReference>
<dbReference type="Pfam" id="PF10604">
    <property type="entry name" value="Polyketide_cyc2"/>
    <property type="match status" value="1"/>
</dbReference>
<proteinExistence type="predicted"/>
<dbReference type="AlphaFoldDB" id="A0A1X7RNE7"/>
<dbReference type="Proteomes" id="UP000215127">
    <property type="component" value="Chromosome 3"/>
</dbReference>
<dbReference type="PANTHER" id="PTHR36166:SF1">
    <property type="entry name" value="SRPBCC DOMAIN-CONTAINING PROTEIN"/>
    <property type="match status" value="1"/>
</dbReference>
<reference evidence="1 2" key="1">
    <citation type="submission" date="2016-06" db="EMBL/GenBank/DDBJ databases">
        <authorList>
            <person name="Kjaerup R.B."/>
            <person name="Dalgaard T.S."/>
            <person name="Juul-Madsen H.R."/>
        </authorList>
    </citation>
    <scope>NUCLEOTIDE SEQUENCE [LARGE SCALE GENOMIC DNA]</scope>
</reference>
<evidence type="ECO:0000313" key="1">
    <source>
        <dbReference type="EMBL" id="SMQ48945.1"/>
    </source>
</evidence>